<accession>A0A391NTX4</accession>
<protein>
    <submittedName>
        <fullName evidence="2">Uncharacterized protein</fullName>
    </submittedName>
</protein>
<proteinExistence type="predicted"/>
<organism evidence="2 3">
    <name type="scientific">Kipferlia bialata</name>
    <dbReference type="NCBI Taxonomy" id="797122"/>
    <lineage>
        <taxon>Eukaryota</taxon>
        <taxon>Metamonada</taxon>
        <taxon>Carpediemonas-like organisms</taxon>
        <taxon>Kipferlia</taxon>
    </lineage>
</organism>
<comment type="caution">
    <text evidence="2">The sequence shown here is derived from an EMBL/GenBank/DDBJ whole genome shotgun (WGS) entry which is preliminary data.</text>
</comment>
<reference evidence="2 3" key="1">
    <citation type="journal article" date="2018" name="PLoS ONE">
        <title>The draft genome of Kipferlia bialata reveals reductive genome evolution in fornicate parasites.</title>
        <authorList>
            <person name="Tanifuji G."/>
            <person name="Takabayashi S."/>
            <person name="Kume K."/>
            <person name="Takagi M."/>
            <person name="Nakayama T."/>
            <person name="Kamikawa R."/>
            <person name="Inagaki Y."/>
            <person name="Hashimoto T."/>
        </authorList>
    </citation>
    <scope>NUCLEOTIDE SEQUENCE [LARGE SCALE GENOMIC DNA]</scope>
    <source>
        <strain evidence="2">NY0173</strain>
    </source>
</reference>
<feature type="compositionally biased region" description="Basic residues" evidence="1">
    <location>
        <begin position="96"/>
        <end position="107"/>
    </location>
</feature>
<evidence type="ECO:0000256" key="1">
    <source>
        <dbReference type="SAM" id="MobiDB-lite"/>
    </source>
</evidence>
<dbReference type="AlphaFoldDB" id="A0A391NTX4"/>
<gene>
    <name evidence="2" type="ORF">KIPB_000005</name>
</gene>
<evidence type="ECO:0000313" key="2">
    <source>
        <dbReference type="EMBL" id="GCA61943.1"/>
    </source>
</evidence>
<keyword evidence="3" id="KW-1185">Reference proteome</keyword>
<feature type="region of interest" description="Disordered" evidence="1">
    <location>
        <begin position="73"/>
        <end position="129"/>
    </location>
</feature>
<evidence type="ECO:0000313" key="3">
    <source>
        <dbReference type="Proteomes" id="UP000265618"/>
    </source>
</evidence>
<dbReference type="Proteomes" id="UP000265618">
    <property type="component" value="Unassembled WGS sequence"/>
</dbReference>
<sequence>MGDVIKNLLPVPYRACYPNELSYRHAFNAWITQVYRPHRALMDAIQERVFNLDVSEAEIEAEGNRLKAAGIGLDWKTPRPTPSPSAPAPAVSVVRTPRRSSTPRRSRPAPIETSCAAEVDSPATPQTVTRGRHALPVTPSARSTRVSGRSPMGRFLSRTTSVFGGVTSRVVSALSPRSKGASRHRAMDLSGGAVTPTRRPRARGLKVM</sequence>
<name>A0A391NTX4_9EUKA</name>
<feature type="region of interest" description="Disordered" evidence="1">
    <location>
        <begin position="177"/>
        <end position="208"/>
    </location>
</feature>
<dbReference type="EMBL" id="BDIP01000001">
    <property type="protein sequence ID" value="GCA61943.1"/>
    <property type="molecule type" value="Genomic_DNA"/>
</dbReference>
<feature type="compositionally biased region" description="Basic residues" evidence="1">
    <location>
        <begin position="198"/>
        <end position="208"/>
    </location>
</feature>